<dbReference type="Proteomes" id="UP000837857">
    <property type="component" value="Chromosome 20"/>
</dbReference>
<feature type="region of interest" description="Disordered" evidence="5">
    <location>
        <begin position="103"/>
        <end position="156"/>
    </location>
</feature>
<evidence type="ECO:0000313" key="9">
    <source>
        <dbReference type="Proteomes" id="UP000837857"/>
    </source>
</evidence>
<dbReference type="InterPro" id="IPR031966">
    <property type="entry name" value="PHF12_MRG-bd"/>
</dbReference>
<dbReference type="InterPro" id="IPR038098">
    <property type="entry name" value="PHF12_MRG-bd_sf"/>
</dbReference>
<feature type="domain" description="PHD-type" evidence="7">
    <location>
        <begin position="51"/>
        <end position="100"/>
    </location>
</feature>
<dbReference type="InterPro" id="IPR000253">
    <property type="entry name" value="FHA_dom"/>
</dbReference>
<name>A0ABN8IDK0_9NEOP</name>
<evidence type="ECO:0008006" key="10">
    <source>
        <dbReference type="Google" id="ProtNLM"/>
    </source>
</evidence>
<keyword evidence="9" id="KW-1185">Reference proteome</keyword>
<dbReference type="InterPro" id="IPR001965">
    <property type="entry name" value="Znf_PHD"/>
</dbReference>
<dbReference type="CDD" id="cd15534">
    <property type="entry name" value="PHD2_PHF12_Rco1"/>
    <property type="match status" value="1"/>
</dbReference>
<feature type="region of interest" description="Disordered" evidence="5">
    <location>
        <begin position="614"/>
        <end position="660"/>
    </location>
</feature>
<dbReference type="InterPro" id="IPR008984">
    <property type="entry name" value="SMAD_FHA_dom_sf"/>
</dbReference>
<dbReference type="CDD" id="cd15533">
    <property type="entry name" value="PHD1_PHF12"/>
    <property type="match status" value="1"/>
</dbReference>
<dbReference type="InterPro" id="IPR042163">
    <property type="entry name" value="PHF12"/>
</dbReference>
<dbReference type="Pfam" id="PF16737">
    <property type="entry name" value="PHF12_MRG_bd"/>
    <property type="match status" value="1"/>
</dbReference>
<evidence type="ECO:0000256" key="3">
    <source>
        <dbReference type="ARBA" id="ARBA00022833"/>
    </source>
</evidence>
<dbReference type="PROSITE" id="PS01359">
    <property type="entry name" value="ZF_PHD_1"/>
    <property type="match status" value="1"/>
</dbReference>
<evidence type="ECO:0000256" key="4">
    <source>
        <dbReference type="PROSITE-ProRule" id="PRU00146"/>
    </source>
</evidence>
<sequence>MSNVGYDLDTSGGLMPLIRALIKPPDEDLNAQKPKKPQHPYYKRPGKGHNHDSCDACGEGGDLICCDRCPASFHLGCYDPPLEESDIPAGLWLCRECRAADERQPSSRSSRAQSPADKSDTEKKTRLLRNSRANSSTKKKGKEDGKETEEEEEKKELTPMEILVKAAKVMNPKQFELPREMRIPCIFPGTEKEGSKNGGPSVVSVDAWGCVPLPAKSCYVCRGTCKAAPLLQCDYCPLLFHQDCLDPPLTALPTGRWMCPNHVEQYIDWKLVNSISATERVALWDKFSAPVDQHAIKIDFIRRARRPRPAFRATDTKRNAKTLYFRLTPFFCEVVVPWTRLPTRVTTEAECEVGRWAGGQVVSWWWCGEVVTWRSRCRLRAGGLRGRVAVPAMVRLHYRRPPPLLPSRREHVRCAAVLSKLKAGGAYSESEEEREEKQQICMNSACPQYSGEGPCPLRGASEGDAAQDLDAIARPEEEASDSSSGMSWSGLERVRGRAKRRRLGGGASEGERLRLKGDEGVDELLAAVEQQLHKLDERLVKLLAWQQLQQIACGEARSGRWRGRGCCEGEATAAARLLRGVDRARLARLGVRRAALPSELLPRADRDRIARLVWGAPPPPPPPPAPDAARRPRAPPLPHVPVRATLCPVKPDRRGGDASMGRAVPMRLSTLSVGAEGCDLPLPPHCRHASSLHAIIFCDEVTGHFELINYSEWGSRVNGVLYTCDASPREEGAPGGAEGGGGGEQQQEAEARAAALRELVRRRQPKPFRANGALTARPAWAAEEECGCAEGGASAPGAWEGSALLSHGALLQFGCCLYVFSIASPHRDA</sequence>
<keyword evidence="2 4" id="KW-0863">Zinc-finger</keyword>
<dbReference type="Pfam" id="PF00628">
    <property type="entry name" value="PHD"/>
    <property type="match status" value="2"/>
</dbReference>
<dbReference type="PROSITE" id="PS50016">
    <property type="entry name" value="ZF_PHD_2"/>
    <property type="match status" value="2"/>
</dbReference>
<keyword evidence="1" id="KW-0479">Metal-binding</keyword>
<dbReference type="SUPFAM" id="SSF49879">
    <property type="entry name" value="SMAD/FHA domain"/>
    <property type="match status" value="1"/>
</dbReference>
<evidence type="ECO:0000256" key="5">
    <source>
        <dbReference type="SAM" id="MobiDB-lite"/>
    </source>
</evidence>
<dbReference type="SMART" id="SM00249">
    <property type="entry name" value="PHD"/>
    <property type="match status" value="2"/>
</dbReference>
<dbReference type="PROSITE" id="PS50006">
    <property type="entry name" value="FHA_DOMAIN"/>
    <property type="match status" value="1"/>
</dbReference>
<dbReference type="PANTHER" id="PTHR46309:SF1">
    <property type="entry name" value="PHD FINGER PROTEIN 12"/>
    <property type="match status" value="1"/>
</dbReference>
<feature type="region of interest" description="Disordered" evidence="5">
    <location>
        <begin position="728"/>
        <end position="750"/>
    </location>
</feature>
<feature type="compositionally biased region" description="Basic residues" evidence="5">
    <location>
        <begin position="33"/>
        <end position="48"/>
    </location>
</feature>
<evidence type="ECO:0000256" key="2">
    <source>
        <dbReference type="ARBA" id="ARBA00022771"/>
    </source>
</evidence>
<feature type="compositionally biased region" description="Pro residues" evidence="5">
    <location>
        <begin position="616"/>
        <end position="626"/>
    </location>
</feature>
<accession>A0ABN8IDK0</accession>
<protein>
    <recommendedName>
        <fullName evidence="10">PHD finger protein 12</fullName>
    </recommendedName>
</protein>
<evidence type="ECO:0000259" key="6">
    <source>
        <dbReference type="PROSITE" id="PS50006"/>
    </source>
</evidence>
<feature type="region of interest" description="Disordered" evidence="5">
    <location>
        <begin position="26"/>
        <end position="48"/>
    </location>
</feature>
<feature type="compositionally biased region" description="Gly residues" evidence="5">
    <location>
        <begin position="733"/>
        <end position="744"/>
    </location>
</feature>
<proteinExistence type="predicted"/>
<dbReference type="InterPro" id="IPR013083">
    <property type="entry name" value="Znf_RING/FYVE/PHD"/>
</dbReference>
<dbReference type="PANTHER" id="PTHR46309">
    <property type="entry name" value="PHD FINGER PROTEIN 12"/>
    <property type="match status" value="1"/>
</dbReference>
<reference evidence="8" key="1">
    <citation type="submission" date="2022-03" db="EMBL/GenBank/DDBJ databases">
        <authorList>
            <person name="Martin H S."/>
        </authorList>
    </citation>
    <scope>NUCLEOTIDE SEQUENCE</scope>
</reference>
<feature type="domain" description="FHA" evidence="6">
    <location>
        <begin position="658"/>
        <end position="722"/>
    </location>
</feature>
<evidence type="ECO:0000259" key="7">
    <source>
        <dbReference type="PROSITE" id="PS50016"/>
    </source>
</evidence>
<feature type="domain" description="PHD-type" evidence="7">
    <location>
        <begin position="215"/>
        <end position="265"/>
    </location>
</feature>
<feature type="non-terminal residue" evidence="8">
    <location>
        <position position="829"/>
    </location>
</feature>
<dbReference type="Gene3D" id="3.30.40.10">
    <property type="entry name" value="Zinc/RING finger domain, C3HC4 (zinc finger)"/>
    <property type="match status" value="2"/>
</dbReference>
<dbReference type="EMBL" id="OW152832">
    <property type="protein sequence ID" value="CAH2051601.1"/>
    <property type="molecule type" value="Genomic_DNA"/>
</dbReference>
<dbReference type="InterPro" id="IPR011011">
    <property type="entry name" value="Znf_FYVE_PHD"/>
</dbReference>
<evidence type="ECO:0000256" key="1">
    <source>
        <dbReference type="ARBA" id="ARBA00022723"/>
    </source>
</evidence>
<dbReference type="InterPro" id="IPR019786">
    <property type="entry name" value="Zinc_finger_PHD-type_CS"/>
</dbReference>
<organism evidence="8 9">
    <name type="scientific">Iphiclides podalirius</name>
    <name type="common">scarce swallowtail</name>
    <dbReference type="NCBI Taxonomy" id="110791"/>
    <lineage>
        <taxon>Eukaryota</taxon>
        <taxon>Metazoa</taxon>
        <taxon>Ecdysozoa</taxon>
        <taxon>Arthropoda</taxon>
        <taxon>Hexapoda</taxon>
        <taxon>Insecta</taxon>
        <taxon>Pterygota</taxon>
        <taxon>Neoptera</taxon>
        <taxon>Endopterygota</taxon>
        <taxon>Lepidoptera</taxon>
        <taxon>Glossata</taxon>
        <taxon>Ditrysia</taxon>
        <taxon>Papilionoidea</taxon>
        <taxon>Papilionidae</taxon>
        <taxon>Papilioninae</taxon>
        <taxon>Iphiclides</taxon>
    </lineage>
</organism>
<dbReference type="SUPFAM" id="SSF57903">
    <property type="entry name" value="FYVE/PHD zinc finger"/>
    <property type="match status" value="2"/>
</dbReference>
<dbReference type="InterPro" id="IPR019787">
    <property type="entry name" value="Znf_PHD-finger"/>
</dbReference>
<keyword evidence="3" id="KW-0862">Zinc</keyword>
<gene>
    <name evidence="8" type="ORF">IPOD504_LOCUS7850</name>
</gene>
<feature type="compositionally biased region" description="Low complexity" evidence="5">
    <location>
        <begin position="106"/>
        <end position="116"/>
    </location>
</feature>
<evidence type="ECO:0000313" key="8">
    <source>
        <dbReference type="EMBL" id="CAH2051601.1"/>
    </source>
</evidence>
<dbReference type="Gene3D" id="6.10.20.60">
    <property type="entry name" value="PHD finger protein 12"/>
    <property type="match status" value="1"/>
</dbReference>